<gene>
    <name evidence="2" type="ORF">BO225_01375</name>
</gene>
<dbReference type="PROSITE" id="PS51186">
    <property type="entry name" value="GNAT"/>
    <property type="match status" value="1"/>
</dbReference>
<accession>A0A1U7NQ61</accession>
<comment type="caution">
    <text evidence="2">The sequence shown here is derived from an EMBL/GenBank/DDBJ whole genome shotgun (WGS) entry which is preliminary data.</text>
</comment>
<evidence type="ECO:0000259" key="1">
    <source>
        <dbReference type="PROSITE" id="PS51186"/>
    </source>
</evidence>
<sequence length="229" mass="27001">MKDHELIYEEWKIPFYNSIHLGEGTILSEDKNGMFLKDGCGVYMLYQPDPIQCERWLRNLDPHAIEIMMILGNETKETVDKVFGFQNVSKCESFYWPFESIDPLASNLVFHHATLEDLPWIQAHYELLDQEEIKEYLQQKLICIATKNQKKIGFVGQHSEGSMGLLYVSEQFRHQGYAQELERFMIKRMLEQDLIPYADVFDNNKASIHLQQKIGMKRMEQPVFWVENS</sequence>
<dbReference type="RefSeq" id="WP_076340497.1">
    <property type="nucleotide sequence ID" value="NZ_CAMNTW010000066.1"/>
</dbReference>
<dbReference type="GeneID" id="78274598"/>
<organism evidence="2 3">
    <name type="scientific">Dubosiella newyorkensis</name>
    <dbReference type="NCBI Taxonomy" id="1862672"/>
    <lineage>
        <taxon>Bacteria</taxon>
        <taxon>Bacillati</taxon>
        <taxon>Bacillota</taxon>
        <taxon>Erysipelotrichia</taxon>
        <taxon>Erysipelotrichales</taxon>
        <taxon>Erysipelotrichaceae</taxon>
        <taxon>Dubosiella</taxon>
    </lineage>
</organism>
<dbReference type="Pfam" id="PF00583">
    <property type="entry name" value="Acetyltransf_1"/>
    <property type="match status" value="1"/>
</dbReference>
<feature type="domain" description="N-acetyltransferase" evidence="1">
    <location>
        <begin position="108"/>
        <end position="229"/>
    </location>
</feature>
<dbReference type="CDD" id="cd04301">
    <property type="entry name" value="NAT_SF"/>
    <property type="match status" value="1"/>
</dbReference>
<keyword evidence="3" id="KW-1185">Reference proteome</keyword>
<dbReference type="OrthoDB" id="3185958at2"/>
<proteinExistence type="predicted"/>
<dbReference type="AlphaFoldDB" id="A0A1U7NQ61"/>
<dbReference type="InterPro" id="IPR000182">
    <property type="entry name" value="GNAT_dom"/>
</dbReference>
<dbReference type="EMBL" id="MPKA01000042">
    <property type="protein sequence ID" value="OLU47750.1"/>
    <property type="molecule type" value="Genomic_DNA"/>
</dbReference>
<protein>
    <recommendedName>
        <fullName evidence="1">N-acetyltransferase domain-containing protein</fullName>
    </recommendedName>
</protein>
<name>A0A1U7NQ61_9FIRM</name>
<dbReference type="Proteomes" id="UP000186705">
    <property type="component" value="Unassembled WGS sequence"/>
</dbReference>
<evidence type="ECO:0000313" key="3">
    <source>
        <dbReference type="Proteomes" id="UP000186705"/>
    </source>
</evidence>
<reference evidence="2 3" key="1">
    <citation type="submission" date="2016-11" db="EMBL/GenBank/DDBJ databases">
        <title>Description of two novel members of the family Erysipelotrichaceae: Ileibacterium lipovorans gen. nov., sp. nov. and Dubosiella newyorkensis, gen. nov., sp. nov.</title>
        <authorList>
            <person name="Cox L.M."/>
            <person name="Sohn J."/>
            <person name="Tyrrell K.L."/>
            <person name="Citron D.M."/>
            <person name="Lawson P.A."/>
            <person name="Patel N.B."/>
            <person name="Iizumi T."/>
            <person name="Perez-Perez G.I."/>
            <person name="Goldstein E.J."/>
            <person name="Blaser M.J."/>
        </authorList>
    </citation>
    <scope>NUCLEOTIDE SEQUENCE [LARGE SCALE GENOMIC DNA]</scope>
    <source>
        <strain evidence="2 3">NYU-BL-A4</strain>
    </source>
</reference>
<dbReference type="GO" id="GO:0016747">
    <property type="term" value="F:acyltransferase activity, transferring groups other than amino-acyl groups"/>
    <property type="evidence" value="ECO:0007669"/>
    <property type="project" value="InterPro"/>
</dbReference>
<evidence type="ECO:0000313" key="2">
    <source>
        <dbReference type="EMBL" id="OLU47750.1"/>
    </source>
</evidence>
<dbReference type="InterPro" id="IPR016181">
    <property type="entry name" value="Acyl_CoA_acyltransferase"/>
</dbReference>
<dbReference type="STRING" id="1862672.BO225_01375"/>
<dbReference type="SUPFAM" id="SSF55729">
    <property type="entry name" value="Acyl-CoA N-acyltransferases (Nat)"/>
    <property type="match status" value="1"/>
</dbReference>
<dbReference type="Gene3D" id="3.40.630.30">
    <property type="match status" value="1"/>
</dbReference>